<keyword evidence="1" id="KW-1133">Transmembrane helix</keyword>
<organism evidence="2">
    <name type="scientific">Rhizophora mucronata</name>
    <name type="common">Asiatic mangrove</name>
    <dbReference type="NCBI Taxonomy" id="61149"/>
    <lineage>
        <taxon>Eukaryota</taxon>
        <taxon>Viridiplantae</taxon>
        <taxon>Streptophyta</taxon>
        <taxon>Embryophyta</taxon>
        <taxon>Tracheophyta</taxon>
        <taxon>Spermatophyta</taxon>
        <taxon>Magnoliopsida</taxon>
        <taxon>eudicotyledons</taxon>
        <taxon>Gunneridae</taxon>
        <taxon>Pentapetalae</taxon>
        <taxon>rosids</taxon>
        <taxon>fabids</taxon>
        <taxon>Malpighiales</taxon>
        <taxon>Rhizophoraceae</taxon>
        <taxon>Rhizophora</taxon>
    </lineage>
</organism>
<keyword evidence="1" id="KW-0472">Membrane</keyword>
<dbReference type="AlphaFoldDB" id="A0A2P2JTE5"/>
<evidence type="ECO:0000256" key="1">
    <source>
        <dbReference type="SAM" id="Phobius"/>
    </source>
</evidence>
<dbReference type="EMBL" id="GGEC01016248">
    <property type="protein sequence ID" value="MBW96731.1"/>
    <property type="molecule type" value="Transcribed_RNA"/>
</dbReference>
<evidence type="ECO:0000313" key="2">
    <source>
        <dbReference type="EMBL" id="MBW96731.1"/>
    </source>
</evidence>
<protein>
    <submittedName>
        <fullName evidence="2">Uncharacterized protein</fullName>
    </submittedName>
</protein>
<feature type="transmembrane region" description="Helical" evidence="1">
    <location>
        <begin position="18"/>
        <end position="43"/>
    </location>
</feature>
<name>A0A2P2JTE5_RHIMU</name>
<proteinExistence type="predicted"/>
<accession>A0A2P2JTE5</accession>
<reference evidence="2" key="1">
    <citation type="submission" date="2018-02" db="EMBL/GenBank/DDBJ databases">
        <title>Rhizophora mucronata_Transcriptome.</title>
        <authorList>
            <person name="Meera S.P."/>
            <person name="Sreeshan A."/>
            <person name="Augustine A."/>
        </authorList>
    </citation>
    <scope>NUCLEOTIDE SEQUENCE</scope>
    <source>
        <tissue evidence="2">Leaf</tissue>
    </source>
</reference>
<keyword evidence="1" id="KW-0812">Transmembrane</keyword>
<sequence>MMVFNCSYKFIRSSVRCLVVLSLLDSSDCLSLYLLNLIIYFYLEGL</sequence>